<evidence type="ECO:0000313" key="3">
    <source>
        <dbReference type="Proteomes" id="UP000679725"/>
    </source>
</evidence>
<comment type="caution">
    <text evidence="2">The sequence shown here is derived from an EMBL/GenBank/DDBJ whole genome shotgun (WGS) entry which is preliminary data.</text>
</comment>
<dbReference type="RefSeq" id="WP_215233977.1">
    <property type="nucleotide sequence ID" value="NZ_CAJRAU010000003.1"/>
</dbReference>
<evidence type="ECO:0000259" key="1">
    <source>
        <dbReference type="Pfam" id="PF05050"/>
    </source>
</evidence>
<dbReference type="Pfam" id="PF05050">
    <property type="entry name" value="Methyltransf_21"/>
    <property type="match status" value="1"/>
</dbReference>
<sequence length="259" mass="29611">MLKKIQKLLPYFINLGVIKGFSYLIGRKLKSNKVVHLPNIKAPVHLRPGTSDSGVFGQIFLKHEYDLNLGFEPKVIIDGGANIGLSSVYFKNKYPNAKIIAIEPDEDNFEMLRKNTATYSDIHIKKAGLWSKNQRSRMVDKYGLGKWGMVAEEISDTNEVSGEFQTITISDLLNEFNIEYIDLLKLDIETAEKQLFEENFAEWLPRVKVIVIELHDWMLEGCSRPFFTAINSSFNKYSFGQMGENTIIVNRDLLPKQAK</sequence>
<dbReference type="NCBIfam" id="TIGR01444">
    <property type="entry name" value="fkbM_fam"/>
    <property type="match status" value="1"/>
</dbReference>
<dbReference type="PANTHER" id="PTHR34203">
    <property type="entry name" value="METHYLTRANSFERASE, FKBM FAMILY PROTEIN"/>
    <property type="match status" value="1"/>
</dbReference>
<feature type="domain" description="Methyltransferase FkbM" evidence="1">
    <location>
        <begin position="78"/>
        <end position="234"/>
    </location>
</feature>
<organism evidence="2 3">
    <name type="scientific">Dyadobacter linearis</name>
    <dbReference type="NCBI Taxonomy" id="2823330"/>
    <lineage>
        <taxon>Bacteria</taxon>
        <taxon>Pseudomonadati</taxon>
        <taxon>Bacteroidota</taxon>
        <taxon>Cytophagia</taxon>
        <taxon>Cytophagales</taxon>
        <taxon>Spirosomataceae</taxon>
        <taxon>Dyadobacter</taxon>
    </lineage>
</organism>
<gene>
    <name evidence="2" type="ORF">DYBT9623_02635</name>
</gene>
<reference evidence="2 3" key="1">
    <citation type="submission" date="2021-04" db="EMBL/GenBank/DDBJ databases">
        <authorList>
            <person name="Rodrigo-Torres L."/>
            <person name="Arahal R. D."/>
            <person name="Lucena T."/>
        </authorList>
    </citation>
    <scope>NUCLEOTIDE SEQUENCE [LARGE SCALE GENOMIC DNA]</scope>
    <source>
        <strain evidence="2 3">CECT 9623</strain>
    </source>
</reference>
<keyword evidence="3" id="KW-1185">Reference proteome</keyword>
<dbReference type="Proteomes" id="UP000679725">
    <property type="component" value="Unassembled WGS sequence"/>
</dbReference>
<proteinExistence type="predicted"/>
<dbReference type="InterPro" id="IPR052514">
    <property type="entry name" value="SAM-dependent_MTase"/>
</dbReference>
<evidence type="ECO:0000313" key="2">
    <source>
        <dbReference type="EMBL" id="CAG5069898.1"/>
    </source>
</evidence>
<accession>A0ABN7R7C2</accession>
<name>A0ABN7R7C2_9BACT</name>
<protein>
    <recommendedName>
        <fullName evidence="1">Methyltransferase FkbM domain-containing protein</fullName>
    </recommendedName>
</protein>
<dbReference type="PANTHER" id="PTHR34203:SF15">
    <property type="entry name" value="SLL1173 PROTEIN"/>
    <property type="match status" value="1"/>
</dbReference>
<dbReference type="InterPro" id="IPR029063">
    <property type="entry name" value="SAM-dependent_MTases_sf"/>
</dbReference>
<dbReference type="EMBL" id="CAJRAU010000003">
    <property type="protein sequence ID" value="CAG5069898.1"/>
    <property type="molecule type" value="Genomic_DNA"/>
</dbReference>
<dbReference type="Gene3D" id="3.40.50.150">
    <property type="entry name" value="Vaccinia Virus protein VP39"/>
    <property type="match status" value="1"/>
</dbReference>
<dbReference type="InterPro" id="IPR006342">
    <property type="entry name" value="FkbM_mtfrase"/>
</dbReference>
<dbReference type="SUPFAM" id="SSF53335">
    <property type="entry name" value="S-adenosyl-L-methionine-dependent methyltransferases"/>
    <property type="match status" value="1"/>
</dbReference>